<evidence type="ECO:0000313" key="3">
    <source>
        <dbReference type="EMBL" id="MFI9101341.1"/>
    </source>
</evidence>
<dbReference type="Proteomes" id="UP001614394">
    <property type="component" value="Unassembled WGS sequence"/>
</dbReference>
<dbReference type="RefSeq" id="WP_399647709.1">
    <property type="nucleotide sequence ID" value="NZ_JBITYG010000003.1"/>
</dbReference>
<organism evidence="3 4">
    <name type="scientific">Streptomyces fildesensis</name>
    <dbReference type="NCBI Taxonomy" id="375757"/>
    <lineage>
        <taxon>Bacteria</taxon>
        <taxon>Bacillati</taxon>
        <taxon>Actinomycetota</taxon>
        <taxon>Actinomycetes</taxon>
        <taxon>Kitasatosporales</taxon>
        <taxon>Streptomycetaceae</taxon>
        <taxon>Streptomyces</taxon>
    </lineage>
</organism>
<feature type="transmembrane region" description="Helical" evidence="1">
    <location>
        <begin position="27"/>
        <end position="48"/>
    </location>
</feature>
<keyword evidence="4" id="KW-1185">Reference proteome</keyword>
<gene>
    <name evidence="3" type="ORF">ACIGXA_12520</name>
</gene>
<sequence>MSGKPGPSAAAVLPELPVTFRPVRTRVVLLTVGAGLLVVLTVVALMMPSGGAQPWGPGDRATMIITGLLIFALLAVLSRPKVVADDDGITVVNLVASRRLEWAEVVKVNLRTGDPWVYLDLTDGTSLAAMGIQPGGGRDQAVRAARQLRALAEARGTGQPGTR</sequence>
<protein>
    <submittedName>
        <fullName evidence="3">PH domain-containing protein</fullName>
    </submittedName>
</protein>
<reference evidence="3 4" key="1">
    <citation type="submission" date="2024-10" db="EMBL/GenBank/DDBJ databases">
        <title>The Natural Products Discovery Center: Release of the First 8490 Sequenced Strains for Exploring Actinobacteria Biosynthetic Diversity.</title>
        <authorList>
            <person name="Kalkreuter E."/>
            <person name="Kautsar S.A."/>
            <person name="Yang D."/>
            <person name="Bader C.D."/>
            <person name="Teijaro C.N."/>
            <person name="Fluegel L."/>
            <person name="Davis C.M."/>
            <person name="Simpson J.R."/>
            <person name="Lauterbach L."/>
            <person name="Steele A.D."/>
            <person name="Gui C."/>
            <person name="Meng S."/>
            <person name="Li G."/>
            <person name="Viehrig K."/>
            <person name="Ye F."/>
            <person name="Su P."/>
            <person name="Kiefer A.F."/>
            <person name="Nichols A."/>
            <person name="Cepeda A.J."/>
            <person name="Yan W."/>
            <person name="Fan B."/>
            <person name="Jiang Y."/>
            <person name="Adhikari A."/>
            <person name="Zheng C.-J."/>
            <person name="Schuster L."/>
            <person name="Cowan T.M."/>
            <person name="Smanski M.J."/>
            <person name="Chevrette M.G."/>
            <person name="De Carvalho L.P.S."/>
            <person name="Shen B."/>
        </authorList>
    </citation>
    <scope>NUCLEOTIDE SEQUENCE [LARGE SCALE GENOMIC DNA]</scope>
    <source>
        <strain evidence="3 4">NPDC053399</strain>
    </source>
</reference>
<name>A0ABW8C7G1_9ACTN</name>
<dbReference type="Pfam" id="PF10756">
    <property type="entry name" value="bPH_6"/>
    <property type="match status" value="1"/>
</dbReference>
<keyword evidence="1" id="KW-0472">Membrane</keyword>
<keyword evidence="1" id="KW-1133">Transmembrane helix</keyword>
<accession>A0ABW8C7G1</accession>
<dbReference type="EMBL" id="JBITYG010000003">
    <property type="protein sequence ID" value="MFI9101341.1"/>
    <property type="molecule type" value="Genomic_DNA"/>
</dbReference>
<feature type="domain" description="Low molecular weight protein antigen 6 PH" evidence="2">
    <location>
        <begin position="79"/>
        <end position="149"/>
    </location>
</feature>
<evidence type="ECO:0000313" key="4">
    <source>
        <dbReference type="Proteomes" id="UP001614394"/>
    </source>
</evidence>
<evidence type="ECO:0000256" key="1">
    <source>
        <dbReference type="SAM" id="Phobius"/>
    </source>
</evidence>
<keyword evidence="1" id="KW-0812">Transmembrane</keyword>
<proteinExistence type="predicted"/>
<feature type="transmembrane region" description="Helical" evidence="1">
    <location>
        <begin position="60"/>
        <end position="77"/>
    </location>
</feature>
<dbReference type="InterPro" id="IPR019692">
    <property type="entry name" value="CFP-6_PH"/>
</dbReference>
<comment type="caution">
    <text evidence="3">The sequence shown here is derived from an EMBL/GenBank/DDBJ whole genome shotgun (WGS) entry which is preliminary data.</text>
</comment>
<evidence type="ECO:0000259" key="2">
    <source>
        <dbReference type="Pfam" id="PF10756"/>
    </source>
</evidence>